<proteinExistence type="predicted"/>
<accession>A0A6B2GX58</accession>
<dbReference type="AlphaFoldDB" id="A0A6B2GX58"/>
<gene>
    <name evidence="1" type="ORF">GWO68_05760</name>
</gene>
<keyword evidence="2" id="KW-1185">Reference proteome</keyword>
<name>A0A6B2GX58_9BACT</name>
<evidence type="ECO:0000313" key="1">
    <source>
        <dbReference type="EMBL" id="NDK55415.1"/>
    </source>
</evidence>
<dbReference type="EMBL" id="JAAEAA010000005">
    <property type="protein sequence ID" value="NDK55415.1"/>
    <property type="molecule type" value="Genomic_DNA"/>
</dbReference>
<evidence type="ECO:0000313" key="2">
    <source>
        <dbReference type="Proteomes" id="UP000478546"/>
    </source>
</evidence>
<dbReference type="Proteomes" id="UP000478546">
    <property type="component" value="Unassembled WGS sequence"/>
</dbReference>
<comment type="caution">
    <text evidence="1">The sequence shown here is derived from an EMBL/GenBank/DDBJ whole genome shotgun (WGS) entry which is preliminary data.</text>
</comment>
<dbReference type="PROSITE" id="PS51257">
    <property type="entry name" value="PROKAR_LIPOPROTEIN"/>
    <property type="match status" value="1"/>
</dbReference>
<evidence type="ECO:0008006" key="3">
    <source>
        <dbReference type="Google" id="ProtNLM"/>
    </source>
</evidence>
<protein>
    <recommendedName>
        <fullName evidence="3">Lipoprotein</fullName>
    </recommendedName>
</protein>
<sequence>MKQGLLILIIFAVISCAEEKVNNTDESTSISLTKAEVENKPSKESQEIIANTSLVESLKLETFSTYSDDFIGCGCSYFLSDQDKQKGSFIYIDVGDIAMVKLNGQVQIVNYKGQGKGFTYYSNDSIEVKRRTTKSVESTEMEETTDVEGVLTVTKGQYKVEKEFVGYCGC</sequence>
<dbReference type="RefSeq" id="WP_162345465.1">
    <property type="nucleotide sequence ID" value="NZ_JAAEAA010000005.1"/>
</dbReference>
<reference evidence="1 2" key="1">
    <citation type="submission" date="2020-01" db="EMBL/GenBank/DDBJ databases">
        <authorList>
            <person name="Kim M.K."/>
        </authorList>
    </citation>
    <scope>NUCLEOTIDE SEQUENCE [LARGE SCALE GENOMIC DNA]</scope>
    <source>
        <strain evidence="1 2">BT213</strain>
    </source>
</reference>
<organism evidence="1 2">
    <name type="scientific">Pontibacter fetidus</name>
    <dbReference type="NCBI Taxonomy" id="2700082"/>
    <lineage>
        <taxon>Bacteria</taxon>
        <taxon>Pseudomonadati</taxon>
        <taxon>Bacteroidota</taxon>
        <taxon>Cytophagia</taxon>
        <taxon>Cytophagales</taxon>
        <taxon>Hymenobacteraceae</taxon>
        <taxon>Pontibacter</taxon>
    </lineage>
</organism>